<keyword evidence="2" id="KW-1185">Reference proteome</keyword>
<evidence type="ECO:0000313" key="1">
    <source>
        <dbReference type="EMBL" id="GAC30575.1"/>
    </source>
</evidence>
<organism evidence="1 2">
    <name type="scientific">Brumicola pallidula DSM 14239 = ACAM 615</name>
    <dbReference type="NCBI Taxonomy" id="1121922"/>
    <lineage>
        <taxon>Bacteria</taxon>
        <taxon>Pseudomonadati</taxon>
        <taxon>Pseudomonadota</taxon>
        <taxon>Gammaproteobacteria</taxon>
        <taxon>Alteromonadales</taxon>
        <taxon>Alteromonadaceae</taxon>
        <taxon>Brumicola</taxon>
    </lineage>
</organism>
<comment type="caution">
    <text evidence="1">The sequence shown here is derived from an EMBL/GenBank/DDBJ whole genome shotgun (WGS) entry which is preliminary data.</text>
</comment>
<protein>
    <submittedName>
        <fullName evidence="1">Uncharacterized protein</fullName>
    </submittedName>
</protein>
<evidence type="ECO:0000313" key="2">
    <source>
        <dbReference type="Proteomes" id="UP000006251"/>
    </source>
</evidence>
<dbReference type="EMBL" id="BAEQ01000064">
    <property type="protein sequence ID" value="GAC30575.1"/>
    <property type="molecule type" value="Genomic_DNA"/>
</dbReference>
<accession>K7A502</accession>
<gene>
    <name evidence="1" type="ORF">GPAL_3735</name>
</gene>
<sequence length="37" mass="4177">MVASKETPAIHKKMNQNNRLDRFSAISDNSLQASLFL</sequence>
<dbReference type="AlphaFoldDB" id="K7A502"/>
<proteinExistence type="predicted"/>
<reference evidence="2" key="1">
    <citation type="journal article" date="2014" name="Environ. Microbiol.">
        <title>Comparative genomics of the marine bacterial genus Glaciecola reveals the high degree of genomic diversity and genomic characteristic for cold adaptation.</title>
        <authorList>
            <person name="Qin Q.L."/>
            <person name="Xie B.B."/>
            <person name="Yu Y."/>
            <person name="Shu Y.L."/>
            <person name="Rong J.C."/>
            <person name="Zhang Y.J."/>
            <person name="Zhao D.L."/>
            <person name="Chen X.L."/>
            <person name="Zhang X.Y."/>
            <person name="Chen B."/>
            <person name="Zhou B.C."/>
            <person name="Zhang Y.Z."/>
        </authorList>
    </citation>
    <scope>NUCLEOTIDE SEQUENCE [LARGE SCALE GENOMIC DNA]</scope>
    <source>
        <strain evidence="2">ACAM 615</strain>
    </source>
</reference>
<name>K7A502_9ALTE</name>
<dbReference type="Proteomes" id="UP000006251">
    <property type="component" value="Unassembled WGS sequence"/>
</dbReference>